<proteinExistence type="predicted"/>
<organism evidence="5 6">
    <name type="scientific">Aliidongia dinghuensis</name>
    <dbReference type="NCBI Taxonomy" id="1867774"/>
    <lineage>
        <taxon>Bacteria</taxon>
        <taxon>Pseudomonadati</taxon>
        <taxon>Pseudomonadota</taxon>
        <taxon>Alphaproteobacteria</taxon>
        <taxon>Rhodospirillales</taxon>
        <taxon>Dongiaceae</taxon>
        <taxon>Aliidongia</taxon>
    </lineage>
</organism>
<comment type="caution">
    <text evidence="5">The sequence shown here is derived from an EMBL/GenBank/DDBJ whole genome shotgun (WGS) entry which is preliminary data.</text>
</comment>
<comment type="function">
    <text evidence="1">Probable oxidoreductase that may play a role as regulator of mitochondrial function.</text>
</comment>
<dbReference type="Pfam" id="PF01593">
    <property type="entry name" value="Amino_oxidase"/>
    <property type="match status" value="1"/>
</dbReference>
<accession>A0A8J2YYU4</accession>
<evidence type="ECO:0000313" key="6">
    <source>
        <dbReference type="Proteomes" id="UP000646365"/>
    </source>
</evidence>
<keyword evidence="6" id="KW-1185">Reference proteome</keyword>
<evidence type="ECO:0000256" key="3">
    <source>
        <dbReference type="ARBA" id="ARBA00040298"/>
    </source>
</evidence>
<dbReference type="InterPro" id="IPR002937">
    <property type="entry name" value="Amino_oxidase"/>
</dbReference>
<protein>
    <recommendedName>
        <fullName evidence="3">Pyridine nucleotide-disulfide oxidoreductase domain-containing protein 2</fullName>
    </recommendedName>
</protein>
<evidence type="ECO:0000259" key="4">
    <source>
        <dbReference type="Pfam" id="PF01593"/>
    </source>
</evidence>
<reference evidence="5" key="2">
    <citation type="submission" date="2020-09" db="EMBL/GenBank/DDBJ databases">
        <authorList>
            <person name="Sun Q."/>
            <person name="Zhou Y."/>
        </authorList>
    </citation>
    <scope>NUCLEOTIDE SEQUENCE</scope>
    <source>
        <strain evidence="5">CGMCC 1.15725</strain>
    </source>
</reference>
<dbReference type="AlphaFoldDB" id="A0A8J2YYU4"/>
<feature type="domain" description="Amine oxidase" evidence="4">
    <location>
        <begin position="13"/>
        <end position="509"/>
    </location>
</feature>
<dbReference type="SUPFAM" id="SSF51905">
    <property type="entry name" value="FAD/NAD(P)-binding domain"/>
    <property type="match status" value="1"/>
</dbReference>
<dbReference type="InterPro" id="IPR036188">
    <property type="entry name" value="FAD/NAD-bd_sf"/>
</dbReference>
<sequence>MHDVIIIGAGHNGLVCGAYLAKAGFKTLILERRGIIGGACVTESPWPGYKVSSASYLMSLMQPKIILDLDLKRHGLEVIPSTPTTVLLDGGRCFTFWPDEERLAREIAAISPRDARALPDYRVNLNRLAPFIRDIIWETPPNISSRRVGELIRSARFAARYFKYRHLFDELYDIMTMSADAYLRRWFENDTVIALFGYYVTGGGTNASMTMPATAFSCIRPMVRDNTTPAGGGGFVRGGMGALSASIASSGRESGLEIRADAPVKRVVVERGRATGVELADGEIIRAKCVASNANAKTTFLKLMAPSELPVAFRAKVGAIRTRSAVFKVHLGVSALPQYTAFAPTSDLAYPSSIRIGSSVAYLEKAFDDAKHGVMSDEPFLTIMAPSLHDPSLAPPGEHLLSIFGGHVAYQDDPDGLEQIRVKLLDRVLTVIERHAPGFRSHVLHSEVLTPNDIEARFDLPNGHVHHGDLTLDQAFTNRPVGGYADYRTPVPGLYLSSSSVHPGGGVTGVPGHNAAREIMRDLGR</sequence>
<evidence type="ECO:0000256" key="2">
    <source>
        <dbReference type="ARBA" id="ARBA00038825"/>
    </source>
</evidence>
<evidence type="ECO:0000256" key="1">
    <source>
        <dbReference type="ARBA" id="ARBA00037217"/>
    </source>
</evidence>
<evidence type="ECO:0000313" key="5">
    <source>
        <dbReference type="EMBL" id="GGF43022.1"/>
    </source>
</evidence>
<name>A0A8J2YYU4_9PROT</name>
<reference evidence="5" key="1">
    <citation type="journal article" date="2014" name="Int. J. Syst. Evol. Microbiol.">
        <title>Complete genome sequence of Corynebacterium casei LMG S-19264T (=DSM 44701T), isolated from a smear-ripened cheese.</title>
        <authorList>
            <consortium name="US DOE Joint Genome Institute (JGI-PGF)"/>
            <person name="Walter F."/>
            <person name="Albersmeier A."/>
            <person name="Kalinowski J."/>
            <person name="Ruckert C."/>
        </authorList>
    </citation>
    <scope>NUCLEOTIDE SEQUENCE</scope>
    <source>
        <strain evidence="5">CGMCC 1.15725</strain>
    </source>
</reference>
<dbReference type="Gene3D" id="3.50.50.60">
    <property type="entry name" value="FAD/NAD(P)-binding domain"/>
    <property type="match status" value="2"/>
</dbReference>
<dbReference type="PANTHER" id="PTHR10668">
    <property type="entry name" value="PHYTOENE DEHYDROGENASE"/>
    <property type="match status" value="1"/>
</dbReference>
<dbReference type="GO" id="GO:0016491">
    <property type="term" value="F:oxidoreductase activity"/>
    <property type="evidence" value="ECO:0007669"/>
    <property type="project" value="InterPro"/>
</dbReference>
<dbReference type="Proteomes" id="UP000646365">
    <property type="component" value="Unassembled WGS sequence"/>
</dbReference>
<gene>
    <name evidence="5" type="ORF">GCM10011611_56790</name>
</gene>
<dbReference type="RefSeq" id="WP_189051552.1">
    <property type="nucleotide sequence ID" value="NZ_BMJQ01000019.1"/>
</dbReference>
<comment type="subunit">
    <text evidence="2">Interacts with COX5B; this interaction may contribute to localize PYROXD2 to the inner face of the inner mitochondrial membrane.</text>
</comment>
<dbReference type="PANTHER" id="PTHR10668:SF103">
    <property type="entry name" value="PYRIDINE NUCLEOTIDE-DISULFIDE OXIDOREDUCTASE DOMAIN-CONTAINING PROTEIN 2"/>
    <property type="match status" value="1"/>
</dbReference>
<dbReference type="EMBL" id="BMJQ01000019">
    <property type="protein sequence ID" value="GGF43022.1"/>
    <property type="molecule type" value="Genomic_DNA"/>
</dbReference>